<evidence type="ECO:0000313" key="1">
    <source>
        <dbReference type="EMBL" id="MTD34189.1"/>
    </source>
</evidence>
<reference evidence="2 3" key="1">
    <citation type="submission" date="2019-11" db="EMBL/GenBank/DDBJ databases">
        <title>Draft genome sequence of Paludibacterium sp. dN18-1.</title>
        <authorList>
            <person name="Im W.-T."/>
        </authorList>
    </citation>
    <scope>NUCLEOTIDE SEQUENCE [LARGE SCALE GENOMIC DNA]</scope>
    <source>
        <strain evidence="2">DN 18-1</strain>
        <strain evidence="3">dN 18-1</strain>
    </source>
</reference>
<evidence type="ECO:0000313" key="2">
    <source>
        <dbReference type="EMBL" id="MTD34258.1"/>
    </source>
</evidence>
<sequence length="105" mass="12273">MSSIVINYYEHYGNTSQQTLLGTEVLDRIEEALLPTNPEFVTDSITGEWQQEKIFMSKKFVGRVEYRWQVLQVAGHSDVITHQLVFDVALTSRRRWKKIDASRKL</sequence>
<proteinExistence type="predicted"/>
<protein>
    <submittedName>
        <fullName evidence="2">Uncharacterized protein</fullName>
    </submittedName>
</protein>
<accession>A0A844GGB2</accession>
<dbReference type="EMBL" id="WLYX01000002">
    <property type="protein sequence ID" value="MTD34189.1"/>
    <property type="molecule type" value="Genomic_DNA"/>
</dbReference>
<dbReference type="RefSeq" id="WP_230371601.1">
    <property type="nucleotide sequence ID" value="NZ_WLYX01000002.1"/>
</dbReference>
<organism evidence="2 3">
    <name type="scientific">Paludibacterium denitrificans</name>
    <dbReference type="NCBI Taxonomy" id="2675226"/>
    <lineage>
        <taxon>Bacteria</taxon>
        <taxon>Pseudomonadati</taxon>
        <taxon>Pseudomonadota</taxon>
        <taxon>Betaproteobacteria</taxon>
        <taxon>Neisseriales</taxon>
        <taxon>Chromobacteriaceae</taxon>
        <taxon>Paludibacterium</taxon>
    </lineage>
</organism>
<evidence type="ECO:0000313" key="3">
    <source>
        <dbReference type="Proteomes" id="UP000446658"/>
    </source>
</evidence>
<comment type="caution">
    <text evidence="2">The sequence shown here is derived from an EMBL/GenBank/DDBJ whole genome shotgun (WGS) entry which is preliminary data.</text>
</comment>
<dbReference type="AlphaFoldDB" id="A0A844GGB2"/>
<dbReference type="EMBL" id="WLYX01000002">
    <property type="protein sequence ID" value="MTD34258.1"/>
    <property type="molecule type" value="Genomic_DNA"/>
</dbReference>
<dbReference type="Proteomes" id="UP000446658">
    <property type="component" value="Unassembled WGS sequence"/>
</dbReference>
<name>A0A844GGB2_9NEIS</name>
<keyword evidence="3" id="KW-1185">Reference proteome</keyword>
<gene>
    <name evidence="1" type="ORF">GKE73_17550</name>
    <name evidence="2" type="ORF">GKE73_18110</name>
</gene>